<dbReference type="EMBL" id="NAJQ01000189">
    <property type="protein sequence ID" value="TKA75576.1"/>
    <property type="molecule type" value="Genomic_DNA"/>
</dbReference>
<sequence>MRMSRSRLAVGTTVAVKIIAEGHCADKRLSDRKIQARELDTILNLEHTNIIQLIDYAVYDAPPYATLLALEMAWCGTIPQVFNQGADEAQCRAVIKQILSALEYLHDNSIIHRDIEPENILVIDPCPASFYCKISDFTHAKRVTLGQLSEDYQGTPYMSLECARGQQCDHRTDVFACGKVAFWLLNGEADTPESGSNAPPLERIVAHLESQNYEGLRRGLGCSPPCTALISNMLSNSLSQRPTARDCLQHEWFTTQLPDPGSCTTSLATITQFGDPREFDDGHGFV</sequence>
<dbReference type="AlphaFoldDB" id="A0A4U0XHN5"/>
<dbReference type="GO" id="GO:0005524">
    <property type="term" value="F:ATP binding"/>
    <property type="evidence" value="ECO:0007669"/>
    <property type="project" value="InterPro"/>
</dbReference>
<gene>
    <name evidence="2" type="ORF">B0A55_07937</name>
</gene>
<protein>
    <recommendedName>
        <fullName evidence="1">Protein kinase domain-containing protein</fullName>
    </recommendedName>
</protein>
<feature type="domain" description="Protein kinase" evidence="1">
    <location>
        <begin position="1"/>
        <end position="253"/>
    </location>
</feature>
<comment type="caution">
    <text evidence="2">The sequence shown here is derived from an EMBL/GenBank/DDBJ whole genome shotgun (WGS) entry which is preliminary data.</text>
</comment>
<name>A0A4U0XHN5_9PEZI</name>
<dbReference type="Pfam" id="PF00069">
    <property type="entry name" value="Pkinase"/>
    <property type="match status" value="1"/>
</dbReference>
<dbReference type="OrthoDB" id="4062651at2759"/>
<keyword evidence="3" id="KW-1185">Reference proteome</keyword>
<evidence type="ECO:0000259" key="1">
    <source>
        <dbReference type="PROSITE" id="PS50011"/>
    </source>
</evidence>
<organism evidence="2 3">
    <name type="scientific">Friedmanniomyces simplex</name>
    <dbReference type="NCBI Taxonomy" id="329884"/>
    <lineage>
        <taxon>Eukaryota</taxon>
        <taxon>Fungi</taxon>
        <taxon>Dikarya</taxon>
        <taxon>Ascomycota</taxon>
        <taxon>Pezizomycotina</taxon>
        <taxon>Dothideomycetes</taxon>
        <taxon>Dothideomycetidae</taxon>
        <taxon>Mycosphaerellales</taxon>
        <taxon>Teratosphaeriaceae</taxon>
        <taxon>Friedmanniomyces</taxon>
    </lineage>
</organism>
<proteinExistence type="predicted"/>
<evidence type="ECO:0000313" key="3">
    <source>
        <dbReference type="Proteomes" id="UP000309340"/>
    </source>
</evidence>
<dbReference type="STRING" id="329884.A0A4U0XHN5"/>
<accession>A0A4U0XHN5</accession>
<dbReference type="InterPro" id="IPR000719">
    <property type="entry name" value="Prot_kinase_dom"/>
</dbReference>
<dbReference type="PROSITE" id="PS50011">
    <property type="entry name" value="PROTEIN_KINASE_DOM"/>
    <property type="match status" value="1"/>
</dbReference>
<dbReference type="Proteomes" id="UP000309340">
    <property type="component" value="Unassembled WGS sequence"/>
</dbReference>
<dbReference type="Gene3D" id="1.10.510.10">
    <property type="entry name" value="Transferase(Phosphotransferase) domain 1"/>
    <property type="match status" value="1"/>
</dbReference>
<dbReference type="GO" id="GO:0004672">
    <property type="term" value="F:protein kinase activity"/>
    <property type="evidence" value="ECO:0007669"/>
    <property type="project" value="InterPro"/>
</dbReference>
<dbReference type="SUPFAM" id="SSF56112">
    <property type="entry name" value="Protein kinase-like (PK-like)"/>
    <property type="match status" value="1"/>
</dbReference>
<reference evidence="2 3" key="1">
    <citation type="submission" date="2017-03" db="EMBL/GenBank/DDBJ databases">
        <title>Genomes of endolithic fungi from Antarctica.</title>
        <authorList>
            <person name="Coleine C."/>
            <person name="Masonjones S."/>
            <person name="Stajich J.E."/>
        </authorList>
    </citation>
    <scope>NUCLEOTIDE SEQUENCE [LARGE SCALE GENOMIC DNA]</scope>
    <source>
        <strain evidence="2 3">CCFEE 5184</strain>
    </source>
</reference>
<dbReference type="InterPro" id="IPR011009">
    <property type="entry name" value="Kinase-like_dom_sf"/>
</dbReference>
<dbReference type="PANTHER" id="PTHR24347">
    <property type="entry name" value="SERINE/THREONINE-PROTEIN KINASE"/>
    <property type="match status" value="1"/>
</dbReference>
<evidence type="ECO:0000313" key="2">
    <source>
        <dbReference type="EMBL" id="TKA75576.1"/>
    </source>
</evidence>